<dbReference type="Proteomes" id="UP000274762">
    <property type="component" value="Unassembled WGS sequence"/>
</dbReference>
<dbReference type="GO" id="GO:0005829">
    <property type="term" value="C:cytosol"/>
    <property type="evidence" value="ECO:0007669"/>
    <property type="project" value="TreeGrafter"/>
</dbReference>
<dbReference type="NCBIfam" id="TIGR01549">
    <property type="entry name" value="HAD-SF-IA-v1"/>
    <property type="match status" value="1"/>
</dbReference>
<organism evidence="1 2">
    <name type="scientific">Williamsia marianensis</name>
    <dbReference type="NCBI Taxonomy" id="85044"/>
    <lineage>
        <taxon>Bacteria</taxon>
        <taxon>Bacillati</taxon>
        <taxon>Actinomycetota</taxon>
        <taxon>Actinomycetes</taxon>
        <taxon>Mycobacteriales</taxon>
        <taxon>Nocardiaceae</taxon>
        <taxon>Williamsia</taxon>
    </lineage>
</organism>
<dbReference type="InterPro" id="IPR023198">
    <property type="entry name" value="PGP-like_dom2"/>
</dbReference>
<evidence type="ECO:0000313" key="1">
    <source>
        <dbReference type="EMBL" id="RKR94961.1"/>
    </source>
</evidence>
<keyword evidence="1" id="KW-0378">Hydrolase</keyword>
<dbReference type="InterPro" id="IPR023214">
    <property type="entry name" value="HAD_sf"/>
</dbReference>
<dbReference type="InterPro" id="IPR006439">
    <property type="entry name" value="HAD-SF_hydro_IA"/>
</dbReference>
<dbReference type="AlphaFoldDB" id="A0A315SIY1"/>
<dbReference type="GO" id="GO:0016787">
    <property type="term" value="F:hydrolase activity"/>
    <property type="evidence" value="ECO:0007669"/>
    <property type="project" value="UniProtKB-KW"/>
</dbReference>
<dbReference type="EMBL" id="RBKV01000001">
    <property type="protein sequence ID" value="RKR94961.1"/>
    <property type="molecule type" value="Genomic_DNA"/>
</dbReference>
<accession>A0A495K182</accession>
<dbReference type="RefSeq" id="WP_370623639.1">
    <property type="nucleotide sequence ID" value="NZ_CBCRXS010000004.1"/>
</dbReference>
<sequence length="234" mass="25014">MSSRIDTSLPDPADLPDPAAASTVLLFDLDGTITDSFAGIEKSFRHALDTVGAPQPDESVVAGIAGPPMIDSLRRLDLDEPTVDAAMKAYRERYVSVGWLENSVFDGMDGLLADLSASGRRLAVATSKNQATARRILEHFGLDKHFEYIAGASDDGSRRSKSDVIGHALASLGITDVSDHAVVMIGDRSHDVHGSAEYGIPAVFVRWGYAVSDEHTDAAWAVESVDQLRGLLHA</sequence>
<gene>
    <name evidence="1" type="ORF">DFJ75_1768</name>
</gene>
<dbReference type="SFLD" id="SFLDS00003">
    <property type="entry name" value="Haloacid_Dehalogenase"/>
    <property type="match status" value="1"/>
</dbReference>
<dbReference type="GO" id="GO:0004713">
    <property type="term" value="F:protein tyrosine kinase activity"/>
    <property type="evidence" value="ECO:0007669"/>
    <property type="project" value="TreeGrafter"/>
</dbReference>
<accession>A0A315SIY1</accession>
<dbReference type="InterPro" id="IPR036412">
    <property type="entry name" value="HAD-like_sf"/>
</dbReference>
<dbReference type="Pfam" id="PF13419">
    <property type="entry name" value="HAD_2"/>
    <property type="match status" value="1"/>
</dbReference>
<dbReference type="Gene3D" id="1.10.150.240">
    <property type="entry name" value="Putative phosphatase, domain 2"/>
    <property type="match status" value="1"/>
</dbReference>
<dbReference type="Gene3D" id="3.40.50.1000">
    <property type="entry name" value="HAD superfamily/HAD-like"/>
    <property type="match status" value="1"/>
</dbReference>
<dbReference type="PANTHER" id="PTHR43434:SF20">
    <property type="entry name" value="5'-NUCLEOTIDASE"/>
    <property type="match status" value="1"/>
</dbReference>
<reference evidence="1 2" key="1">
    <citation type="submission" date="2018-10" db="EMBL/GenBank/DDBJ databases">
        <title>Sequencing the genomes of 1000 actinobacteria strains.</title>
        <authorList>
            <person name="Klenk H.-P."/>
        </authorList>
    </citation>
    <scope>NUCLEOTIDE SEQUENCE [LARGE SCALE GENOMIC DNA]</scope>
    <source>
        <strain evidence="1 2">DSM 44343</strain>
    </source>
</reference>
<name>A0A315SIY1_WILMA</name>
<proteinExistence type="predicted"/>
<dbReference type="SFLD" id="SFLDG01129">
    <property type="entry name" value="C1.5:_HAD__Beta-PGM__Phosphata"/>
    <property type="match status" value="1"/>
</dbReference>
<evidence type="ECO:0000313" key="2">
    <source>
        <dbReference type="Proteomes" id="UP000274762"/>
    </source>
</evidence>
<protein>
    <submittedName>
        <fullName evidence="1">HAD superfamily hydrolase (TIGR01549 family)</fullName>
    </submittedName>
</protein>
<dbReference type="InterPro" id="IPR041492">
    <property type="entry name" value="HAD_2"/>
</dbReference>
<dbReference type="InterPro" id="IPR050155">
    <property type="entry name" value="HAD-like_hydrolase_sf"/>
</dbReference>
<comment type="caution">
    <text evidence="1">The sequence shown here is derived from an EMBL/GenBank/DDBJ whole genome shotgun (WGS) entry which is preliminary data.</text>
</comment>
<dbReference type="SUPFAM" id="SSF56784">
    <property type="entry name" value="HAD-like"/>
    <property type="match status" value="1"/>
</dbReference>
<dbReference type="PANTHER" id="PTHR43434">
    <property type="entry name" value="PHOSPHOGLYCOLATE PHOSPHATASE"/>
    <property type="match status" value="1"/>
</dbReference>